<evidence type="ECO:0000259" key="3">
    <source>
        <dbReference type="PROSITE" id="PS51000"/>
    </source>
</evidence>
<dbReference type="InterPro" id="IPR057727">
    <property type="entry name" value="WCX_dom"/>
</dbReference>
<evidence type="ECO:0000313" key="5">
    <source>
        <dbReference type="Proteomes" id="UP001597493"/>
    </source>
</evidence>
<dbReference type="EMBL" id="JBHUMY010000001">
    <property type="protein sequence ID" value="MFD2658955.1"/>
    <property type="molecule type" value="Genomic_DNA"/>
</dbReference>
<dbReference type="PANTHER" id="PTHR34580">
    <property type="match status" value="1"/>
</dbReference>
<sequence>MKLDRLLAMTMLLLNHKRISAKDLAERFDVSLRTVYRDMETIQCAGIPVVSYAGASGGYEVMEQYRLDRQFLSFDELNTIVIALRGVKPTFEDGEIEHLLDKVGALLAKSERERAEDVSSVLQIDINPWSRNTADKEKLASLREAIRYRRIIRFAYTSTEGDRSSRSLEPIRLVLKGYNWYVYGYCLLRRDYRIFKLSRIKELEVSPETFVPRPDAAPAEPLRWDHGESSEPLLHLVLHFEPRSRAKVEDYFDQEEIADLPDGSMCVRCLRPDEPWLYSFLLGFGTGVKVLEPAQAASKLRQKAMEIIKLYPEH</sequence>
<dbReference type="InterPro" id="IPR028349">
    <property type="entry name" value="PafC-like"/>
</dbReference>
<proteinExistence type="predicted"/>
<dbReference type="Pfam" id="PF25583">
    <property type="entry name" value="WCX"/>
    <property type="match status" value="1"/>
</dbReference>
<comment type="caution">
    <text evidence="4">The sequence shown here is derived from an EMBL/GenBank/DDBJ whole genome shotgun (WGS) entry which is preliminary data.</text>
</comment>
<dbReference type="InterPro" id="IPR051534">
    <property type="entry name" value="CBASS_pafABC_assoc_protein"/>
</dbReference>
<feature type="domain" description="HTH deoR-type" evidence="3">
    <location>
        <begin position="2"/>
        <end position="57"/>
    </location>
</feature>
<dbReference type="PROSITE" id="PS52050">
    <property type="entry name" value="WYL"/>
    <property type="match status" value="1"/>
</dbReference>
<dbReference type="InterPro" id="IPR026881">
    <property type="entry name" value="WYL_dom"/>
</dbReference>
<dbReference type="RefSeq" id="WP_379269001.1">
    <property type="nucleotide sequence ID" value="NZ_JBHUGT010000050.1"/>
</dbReference>
<dbReference type="InterPro" id="IPR036390">
    <property type="entry name" value="WH_DNA-bd_sf"/>
</dbReference>
<dbReference type="Proteomes" id="UP001597493">
    <property type="component" value="Unassembled WGS sequence"/>
</dbReference>
<accession>A0ABW5QS31</accession>
<evidence type="ECO:0000256" key="1">
    <source>
        <dbReference type="ARBA" id="ARBA00023015"/>
    </source>
</evidence>
<gene>
    <name evidence="4" type="ORF">ACFSW5_01600</name>
</gene>
<organism evidence="4 5">
    <name type="scientific">Paenibacillus thailandensis</name>
    <dbReference type="NCBI Taxonomy" id="393250"/>
    <lineage>
        <taxon>Bacteria</taxon>
        <taxon>Bacillati</taxon>
        <taxon>Bacillota</taxon>
        <taxon>Bacilli</taxon>
        <taxon>Bacillales</taxon>
        <taxon>Paenibacillaceae</taxon>
        <taxon>Paenibacillus</taxon>
    </lineage>
</organism>
<protein>
    <submittedName>
        <fullName evidence="4">Helix-turn-helix transcriptional regulator</fullName>
    </submittedName>
</protein>
<keyword evidence="2" id="KW-0804">Transcription</keyword>
<evidence type="ECO:0000256" key="2">
    <source>
        <dbReference type="ARBA" id="ARBA00023163"/>
    </source>
</evidence>
<dbReference type="Pfam" id="PF13280">
    <property type="entry name" value="WYL"/>
    <property type="match status" value="1"/>
</dbReference>
<keyword evidence="5" id="KW-1185">Reference proteome</keyword>
<dbReference type="InterPro" id="IPR001034">
    <property type="entry name" value="DeoR_HTH"/>
</dbReference>
<dbReference type="SMART" id="SM00420">
    <property type="entry name" value="HTH_DEOR"/>
    <property type="match status" value="1"/>
</dbReference>
<dbReference type="InterPro" id="IPR036388">
    <property type="entry name" value="WH-like_DNA-bd_sf"/>
</dbReference>
<dbReference type="PROSITE" id="PS51000">
    <property type="entry name" value="HTH_DEOR_2"/>
    <property type="match status" value="1"/>
</dbReference>
<dbReference type="Gene3D" id="1.10.10.10">
    <property type="entry name" value="Winged helix-like DNA-binding domain superfamily/Winged helix DNA-binding domain"/>
    <property type="match status" value="1"/>
</dbReference>
<keyword evidence="1" id="KW-0805">Transcription regulation</keyword>
<dbReference type="SUPFAM" id="SSF46785">
    <property type="entry name" value="Winged helix' DNA-binding domain"/>
    <property type="match status" value="1"/>
</dbReference>
<name>A0ABW5QS31_9BACL</name>
<dbReference type="PANTHER" id="PTHR34580:SF1">
    <property type="entry name" value="PROTEIN PAFC"/>
    <property type="match status" value="1"/>
</dbReference>
<dbReference type="InterPro" id="IPR013196">
    <property type="entry name" value="HTH_11"/>
</dbReference>
<evidence type="ECO:0000313" key="4">
    <source>
        <dbReference type="EMBL" id="MFD2658955.1"/>
    </source>
</evidence>
<dbReference type="PIRSF" id="PIRSF016838">
    <property type="entry name" value="PafC"/>
    <property type="match status" value="1"/>
</dbReference>
<dbReference type="Pfam" id="PF08279">
    <property type="entry name" value="HTH_11"/>
    <property type="match status" value="1"/>
</dbReference>
<reference evidence="5" key="1">
    <citation type="journal article" date="2019" name="Int. J. Syst. Evol. Microbiol.">
        <title>The Global Catalogue of Microorganisms (GCM) 10K type strain sequencing project: providing services to taxonomists for standard genome sequencing and annotation.</title>
        <authorList>
            <consortium name="The Broad Institute Genomics Platform"/>
            <consortium name="The Broad Institute Genome Sequencing Center for Infectious Disease"/>
            <person name="Wu L."/>
            <person name="Ma J."/>
        </authorList>
    </citation>
    <scope>NUCLEOTIDE SEQUENCE [LARGE SCALE GENOMIC DNA]</scope>
    <source>
        <strain evidence="5">TISTR 1827</strain>
    </source>
</reference>